<protein>
    <recommendedName>
        <fullName evidence="2">UbiD family decarboxylase</fullName>
    </recommendedName>
</protein>
<proteinExistence type="predicted"/>
<reference evidence="1" key="1">
    <citation type="journal article" date="2014" name="Front. Microbiol.">
        <title>High frequency of phylogenetically diverse reductive dehalogenase-homologous genes in deep subseafloor sedimentary metagenomes.</title>
        <authorList>
            <person name="Kawai M."/>
            <person name="Futagami T."/>
            <person name="Toyoda A."/>
            <person name="Takaki Y."/>
            <person name="Nishi S."/>
            <person name="Hori S."/>
            <person name="Arai W."/>
            <person name="Tsubouchi T."/>
            <person name="Morono Y."/>
            <person name="Uchiyama I."/>
            <person name="Ito T."/>
            <person name="Fujiyama A."/>
            <person name="Inagaki F."/>
            <person name="Takami H."/>
        </authorList>
    </citation>
    <scope>NUCLEOTIDE SEQUENCE</scope>
    <source>
        <strain evidence="1">Expedition CK06-06</strain>
    </source>
</reference>
<dbReference type="EMBL" id="BARW01036764">
    <property type="protein sequence ID" value="GAJ20397.1"/>
    <property type="molecule type" value="Genomic_DNA"/>
</dbReference>
<evidence type="ECO:0000313" key="1">
    <source>
        <dbReference type="EMBL" id="GAJ20397.1"/>
    </source>
</evidence>
<organism evidence="1">
    <name type="scientific">marine sediment metagenome</name>
    <dbReference type="NCBI Taxonomy" id="412755"/>
    <lineage>
        <taxon>unclassified sequences</taxon>
        <taxon>metagenomes</taxon>
        <taxon>ecological metagenomes</taxon>
    </lineage>
</organism>
<sequence>MDFRQYINNLIKEKSILTVKKPVSIDVEAAAVLKTAEPKPVIFENLIESPGFR</sequence>
<dbReference type="AlphaFoldDB" id="X1VLU3"/>
<gene>
    <name evidence="1" type="ORF">S12H4_56971</name>
</gene>
<comment type="caution">
    <text evidence="1">The sequence shown here is derived from an EMBL/GenBank/DDBJ whole genome shotgun (WGS) entry which is preliminary data.</text>
</comment>
<feature type="non-terminal residue" evidence="1">
    <location>
        <position position="53"/>
    </location>
</feature>
<evidence type="ECO:0008006" key="2">
    <source>
        <dbReference type="Google" id="ProtNLM"/>
    </source>
</evidence>
<accession>X1VLU3</accession>
<name>X1VLU3_9ZZZZ</name>